<proteinExistence type="predicted"/>
<feature type="compositionally biased region" description="Polar residues" evidence="1">
    <location>
        <begin position="18"/>
        <end position="33"/>
    </location>
</feature>
<dbReference type="Proteomes" id="UP000006753">
    <property type="component" value="Unassembled WGS sequence"/>
</dbReference>
<evidence type="ECO:0000313" key="3">
    <source>
        <dbReference type="Proteomes" id="UP000006753"/>
    </source>
</evidence>
<sequence>MRTLEAVAKAVAEPGTADGSSSPMVAATQSKQASPGYHGPRGETGGGCVLRKSLPWDREADHPFAASLVAIPLAWCYILIEIRVPPGCIEKAALEAATCLLRFALW</sequence>
<reference evidence="2 3" key="1">
    <citation type="journal article" date="2012" name="BMC Genomics">
        <title>Sequencing the genome of Marssonina brunnea reveals fungus-poplar co-evolution.</title>
        <authorList>
            <person name="Zhu S."/>
            <person name="Cao Y.-Z."/>
            <person name="Jiang C."/>
            <person name="Tan B.-Y."/>
            <person name="Wang Z."/>
            <person name="Feng S."/>
            <person name="Zhang L."/>
            <person name="Su X.-H."/>
            <person name="Brejova B."/>
            <person name="Vinar T."/>
            <person name="Xu M."/>
            <person name="Wang M.-X."/>
            <person name="Zhang S.-G."/>
            <person name="Huang M.-R."/>
            <person name="Wu R."/>
            <person name="Zhou Y."/>
        </authorList>
    </citation>
    <scope>NUCLEOTIDE SEQUENCE [LARGE SCALE GENOMIC DNA]</scope>
    <source>
        <strain evidence="2 3">MB_m1</strain>
    </source>
</reference>
<evidence type="ECO:0000256" key="1">
    <source>
        <dbReference type="SAM" id="MobiDB-lite"/>
    </source>
</evidence>
<gene>
    <name evidence="2" type="ORF">MBM_07120</name>
</gene>
<dbReference type="EMBL" id="JH921444">
    <property type="protein sequence ID" value="EKD14909.1"/>
    <property type="molecule type" value="Genomic_DNA"/>
</dbReference>
<evidence type="ECO:0000313" key="2">
    <source>
        <dbReference type="EMBL" id="EKD14909.1"/>
    </source>
</evidence>
<protein>
    <submittedName>
        <fullName evidence="2">Uncharacterized protein</fullName>
    </submittedName>
</protein>
<name>K1XQN0_MARBU</name>
<dbReference type="InParanoid" id="K1XQN0"/>
<keyword evidence="3" id="KW-1185">Reference proteome</keyword>
<organism evidence="2 3">
    <name type="scientific">Marssonina brunnea f. sp. multigermtubi (strain MB_m1)</name>
    <name type="common">Marssonina leaf spot fungus</name>
    <dbReference type="NCBI Taxonomy" id="1072389"/>
    <lineage>
        <taxon>Eukaryota</taxon>
        <taxon>Fungi</taxon>
        <taxon>Dikarya</taxon>
        <taxon>Ascomycota</taxon>
        <taxon>Pezizomycotina</taxon>
        <taxon>Leotiomycetes</taxon>
        <taxon>Helotiales</taxon>
        <taxon>Drepanopezizaceae</taxon>
        <taxon>Drepanopeziza</taxon>
    </lineage>
</organism>
<dbReference type="KEGG" id="mbe:MBM_07120"/>
<feature type="region of interest" description="Disordered" evidence="1">
    <location>
        <begin position="12"/>
        <end position="45"/>
    </location>
</feature>
<dbReference type="HOGENOM" id="CLU_2223809_0_0_1"/>
<dbReference type="AlphaFoldDB" id="K1XQN0"/>
<accession>K1XQN0</accession>